<protein>
    <submittedName>
        <fullName evidence="5">Arylsulfatase</fullName>
    </submittedName>
</protein>
<dbReference type="PANTHER" id="PTHR43108:SF6">
    <property type="entry name" value="N-SULPHOGLUCOSAMINE SULPHOHYDROLASE"/>
    <property type="match status" value="1"/>
</dbReference>
<dbReference type="InterPro" id="IPR024607">
    <property type="entry name" value="Sulfatase_CS"/>
</dbReference>
<dbReference type="PROSITE" id="PS00523">
    <property type="entry name" value="SULFATASE_1"/>
    <property type="match status" value="1"/>
</dbReference>
<organism evidence="5 6">
    <name type="scientific">Pontiella sulfatireligans</name>
    <dbReference type="NCBI Taxonomy" id="2750658"/>
    <lineage>
        <taxon>Bacteria</taxon>
        <taxon>Pseudomonadati</taxon>
        <taxon>Kiritimatiellota</taxon>
        <taxon>Kiritimatiellia</taxon>
        <taxon>Kiritimatiellales</taxon>
        <taxon>Pontiellaceae</taxon>
        <taxon>Pontiella</taxon>
    </lineage>
</organism>
<accession>A0A6C2UIS0</accession>
<feature type="signal peptide" evidence="3">
    <location>
        <begin position="1"/>
        <end position="21"/>
    </location>
</feature>
<dbReference type="AlphaFoldDB" id="A0A6C2UIS0"/>
<evidence type="ECO:0000313" key="5">
    <source>
        <dbReference type="EMBL" id="VGO20100.1"/>
    </source>
</evidence>
<name>A0A6C2UIS0_9BACT</name>
<comment type="similarity">
    <text evidence="1">Belongs to the sulfatase family.</text>
</comment>
<dbReference type="EMBL" id="CAAHFH010000001">
    <property type="protein sequence ID" value="VGO20100.1"/>
    <property type="molecule type" value="Genomic_DNA"/>
</dbReference>
<dbReference type="InterPro" id="IPR017850">
    <property type="entry name" value="Alkaline_phosphatase_core_sf"/>
</dbReference>
<sequence>MNVKRNVLMFMGVMLGSACWAMGAAPSRPNIVFIFSDDHATQAISAYGGMLANVAPTPNLDRIAEKGMLFTRCLVGNSICGPSRATILTGKHSHLNGFMVNEATVFDGSQQTFPKLLQKAGYQTAIIGKWHLGSDPTGFDYWEVLPGQGYYYSPDFDAPEGTHRETGYVTDIITWKAKKWLDEQRDPAKPFILMVQHKAPHREWSPAPKYLNAFDGTTMPEPDTLFDDYAGRGTAAREQDMSIEKTMELGKDLKIKEDDFNGQLADRIQKRMTPEQLKAWNAAYQPKNEAFLKANLKGKDLVRWKYQRYLKDYLRCIKSVDDSVGEIWNYLEQKGMLESTVFVYSSDQGFYLGEHGWFDKRFMYDESYRTPLLVSWPGVTKPGVVNSDLVSNLDFAETFLDIAGVEAPADMQGASLVPILGGMKPDDWRTTHYYHYYEYPGWHMVQRHEGVYDGRYKLINFYDLGEWELYDLQSDPKEMKNQHGNPEYAEVVKRMHKELDASRAQYEVPENQKKDLSNVDMHYHSEFVRKQAEKKK</sequence>
<keyword evidence="3" id="KW-0732">Signal</keyword>
<evidence type="ECO:0000259" key="4">
    <source>
        <dbReference type="Pfam" id="PF16347"/>
    </source>
</evidence>
<dbReference type="Gene3D" id="3.40.720.10">
    <property type="entry name" value="Alkaline Phosphatase, subunit A"/>
    <property type="match status" value="1"/>
</dbReference>
<dbReference type="PROSITE" id="PS00149">
    <property type="entry name" value="SULFATASE_2"/>
    <property type="match status" value="1"/>
</dbReference>
<feature type="domain" description="N-sulphoglucosamine sulphohydrolase C-terminal" evidence="4">
    <location>
        <begin position="353"/>
        <end position="504"/>
    </location>
</feature>
<dbReference type="GO" id="GO:0016787">
    <property type="term" value="F:hydrolase activity"/>
    <property type="evidence" value="ECO:0007669"/>
    <property type="project" value="UniProtKB-KW"/>
</dbReference>
<reference evidence="5 6" key="1">
    <citation type="submission" date="2019-04" db="EMBL/GenBank/DDBJ databases">
        <authorList>
            <person name="Van Vliet M D."/>
        </authorList>
    </citation>
    <scope>NUCLEOTIDE SEQUENCE [LARGE SCALE GENOMIC DNA]</scope>
    <source>
        <strain evidence="5 6">F21</strain>
    </source>
</reference>
<dbReference type="RefSeq" id="WP_222846261.1">
    <property type="nucleotide sequence ID" value="NZ_CAAHFH010000001.1"/>
</dbReference>
<gene>
    <name evidence="5" type="primary">atsA_181</name>
    <name evidence="5" type="ORF">SCARR_02160</name>
</gene>
<dbReference type="Pfam" id="PF16347">
    <property type="entry name" value="SGSH_C"/>
    <property type="match status" value="1"/>
</dbReference>
<proteinExistence type="inferred from homology"/>
<dbReference type="CDD" id="cd16031">
    <property type="entry name" value="G6S_like"/>
    <property type="match status" value="1"/>
</dbReference>
<evidence type="ECO:0000256" key="2">
    <source>
        <dbReference type="ARBA" id="ARBA00022801"/>
    </source>
</evidence>
<evidence type="ECO:0000256" key="1">
    <source>
        <dbReference type="ARBA" id="ARBA00008779"/>
    </source>
</evidence>
<dbReference type="Proteomes" id="UP000346198">
    <property type="component" value="Unassembled WGS sequence"/>
</dbReference>
<keyword evidence="2" id="KW-0378">Hydrolase</keyword>
<feature type="chain" id="PRO_5028860686" evidence="3">
    <location>
        <begin position="22"/>
        <end position="536"/>
    </location>
</feature>
<evidence type="ECO:0000256" key="3">
    <source>
        <dbReference type="SAM" id="SignalP"/>
    </source>
</evidence>
<keyword evidence="6" id="KW-1185">Reference proteome</keyword>
<evidence type="ECO:0000313" key="6">
    <source>
        <dbReference type="Proteomes" id="UP000346198"/>
    </source>
</evidence>
<dbReference type="PROSITE" id="PS51257">
    <property type="entry name" value="PROKAR_LIPOPROTEIN"/>
    <property type="match status" value="1"/>
</dbReference>
<dbReference type="InterPro" id="IPR032506">
    <property type="entry name" value="SGSH_C"/>
</dbReference>
<dbReference type="SUPFAM" id="SSF53649">
    <property type="entry name" value="Alkaline phosphatase-like"/>
    <property type="match status" value="1"/>
</dbReference>
<dbReference type="PANTHER" id="PTHR43108">
    <property type="entry name" value="N-ACETYLGLUCOSAMINE-6-SULFATASE FAMILY MEMBER"/>
    <property type="match status" value="1"/>
</dbReference>